<comment type="caution">
    <text evidence="1">The sequence shown here is derived from an EMBL/GenBank/DDBJ whole genome shotgun (WGS) entry which is preliminary data.</text>
</comment>
<dbReference type="EMBL" id="JBDZYD010000001">
    <property type="protein sequence ID" value="MEQ0558185.1"/>
    <property type="molecule type" value="Genomic_DNA"/>
</dbReference>
<accession>A0ABV0L794</accession>
<reference evidence="1 2" key="1">
    <citation type="submission" date="2024-05" db="EMBL/GenBank/DDBJ databases">
        <authorList>
            <person name="Zhao H."/>
            <person name="Xu Y."/>
            <person name="Lin S."/>
            <person name="Spain J.C."/>
            <person name="Zhou N.-Y."/>
        </authorList>
    </citation>
    <scope>NUCLEOTIDE SEQUENCE [LARGE SCALE GENOMIC DNA]</scope>
    <source>
        <strain evidence="1 2">NEAU-NG30</strain>
    </source>
</reference>
<evidence type="ECO:0000313" key="1">
    <source>
        <dbReference type="EMBL" id="MEQ0558185.1"/>
    </source>
</evidence>
<gene>
    <name evidence="1" type="ORF">ABJI51_03810</name>
</gene>
<keyword evidence="2" id="KW-1185">Reference proteome</keyword>
<proteinExistence type="predicted"/>
<protein>
    <submittedName>
        <fullName evidence="1">Uncharacterized protein</fullName>
    </submittedName>
</protein>
<evidence type="ECO:0000313" key="2">
    <source>
        <dbReference type="Proteomes" id="UP001440984"/>
    </source>
</evidence>
<organism evidence="1 2">
    <name type="scientific">Amycolatopsis melonis</name>
    <dbReference type="NCBI Taxonomy" id="3156488"/>
    <lineage>
        <taxon>Bacteria</taxon>
        <taxon>Bacillati</taxon>
        <taxon>Actinomycetota</taxon>
        <taxon>Actinomycetes</taxon>
        <taxon>Pseudonocardiales</taxon>
        <taxon>Pseudonocardiaceae</taxon>
        <taxon>Amycolatopsis</taxon>
    </lineage>
</organism>
<sequence>MTSEREPGTLLPAILPERQREEMPTAYDSRGSTYASSAQGQRTEVHFCVGAVCFRVYQRPMP</sequence>
<dbReference type="RefSeq" id="WP_348947508.1">
    <property type="nucleotide sequence ID" value="NZ_JBDZYD010000001.1"/>
</dbReference>
<dbReference type="Proteomes" id="UP001440984">
    <property type="component" value="Unassembled WGS sequence"/>
</dbReference>
<name>A0ABV0L794_9PSEU</name>